<dbReference type="GO" id="GO:0046872">
    <property type="term" value="F:metal ion binding"/>
    <property type="evidence" value="ECO:0007669"/>
    <property type="project" value="UniProtKB-KW"/>
</dbReference>
<accession>A0A5C7SF20</accession>
<dbReference type="AlphaFoldDB" id="A0A5C7SF20"/>
<dbReference type="GO" id="GO:0016787">
    <property type="term" value="F:hydrolase activity"/>
    <property type="evidence" value="ECO:0007669"/>
    <property type="project" value="UniProtKB-KW"/>
</dbReference>
<name>A0A5C7SF20_THASP</name>
<evidence type="ECO:0000313" key="6">
    <source>
        <dbReference type="EMBL" id="TXH81536.1"/>
    </source>
</evidence>
<organism evidence="6 7">
    <name type="scientific">Thauera aminoaromatica</name>
    <dbReference type="NCBI Taxonomy" id="164330"/>
    <lineage>
        <taxon>Bacteria</taxon>
        <taxon>Pseudomonadati</taxon>
        <taxon>Pseudomonadota</taxon>
        <taxon>Betaproteobacteria</taxon>
        <taxon>Rhodocyclales</taxon>
        <taxon>Zoogloeaceae</taxon>
        <taxon>Thauera</taxon>
    </lineage>
</organism>
<dbReference type="PANTHER" id="PTHR42988">
    <property type="entry name" value="PHOSPHOHYDROLASE"/>
    <property type="match status" value="1"/>
</dbReference>
<dbReference type="EMBL" id="SSFD01000274">
    <property type="protein sequence ID" value="TXH81536.1"/>
    <property type="molecule type" value="Genomic_DNA"/>
</dbReference>
<keyword evidence="3" id="KW-0408">Iron</keyword>
<dbReference type="Gene3D" id="3.60.21.10">
    <property type="match status" value="1"/>
</dbReference>
<evidence type="ECO:0000259" key="5">
    <source>
        <dbReference type="Pfam" id="PF00149"/>
    </source>
</evidence>
<comment type="caution">
    <text evidence="6">The sequence shown here is derived from an EMBL/GenBank/DDBJ whole genome shotgun (WGS) entry which is preliminary data.</text>
</comment>
<feature type="domain" description="Calcineurin-like phosphoesterase" evidence="5">
    <location>
        <begin position="4"/>
        <end position="192"/>
    </location>
</feature>
<protein>
    <submittedName>
        <fullName evidence="6">Metallophosphoesterase</fullName>
    </submittedName>
</protein>
<evidence type="ECO:0000256" key="1">
    <source>
        <dbReference type="ARBA" id="ARBA00022723"/>
    </source>
</evidence>
<evidence type="ECO:0000256" key="4">
    <source>
        <dbReference type="ARBA" id="ARBA00025742"/>
    </source>
</evidence>
<dbReference type="RefSeq" id="WP_276660618.1">
    <property type="nucleotide sequence ID" value="NZ_SSFD01000274.1"/>
</dbReference>
<evidence type="ECO:0000256" key="3">
    <source>
        <dbReference type="ARBA" id="ARBA00023004"/>
    </source>
</evidence>
<reference evidence="6 7" key="1">
    <citation type="submission" date="2018-09" db="EMBL/GenBank/DDBJ databases">
        <title>Metagenome Assembled Genomes from an Advanced Water Purification Facility.</title>
        <authorList>
            <person name="Stamps B.W."/>
            <person name="Spear J.R."/>
        </authorList>
    </citation>
    <scope>NUCLEOTIDE SEQUENCE [LARGE SCALE GENOMIC DNA]</scope>
    <source>
        <strain evidence="6">Bin_27_1</strain>
    </source>
</reference>
<proteinExistence type="inferred from homology"/>
<dbReference type="Proteomes" id="UP000321192">
    <property type="component" value="Unassembled WGS sequence"/>
</dbReference>
<sequence length="269" mass="28962">MSVILQISDLHFGTERPPVVEALLALAEALGPDLVVVSGDVTQRARPAEFAAAAAFVARLPDCPRLLVPGNHDLPLFDPLSRLLCPYRGFRRCFGDGAVAAGRLPDLLVVGVDSTRRWRHRHGEISPAQVDAVSRRLRRAQAGQLRVVVVHHPLDVATRADEADIPRGAREAVTAWALAGADLVLSGHVHAPLCRPLAERYGPVARGCWTALAGTATSRRLRGGHPNSVNVIRHALVAGERRCSVERLDYDEARGAFRPVAVQAMDIGG</sequence>
<dbReference type="InterPro" id="IPR050884">
    <property type="entry name" value="CNP_phosphodiesterase-III"/>
</dbReference>
<evidence type="ECO:0000313" key="7">
    <source>
        <dbReference type="Proteomes" id="UP000321192"/>
    </source>
</evidence>
<gene>
    <name evidence="6" type="ORF">E6Q80_17095</name>
</gene>
<evidence type="ECO:0000256" key="2">
    <source>
        <dbReference type="ARBA" id="ARBA00022801"/>
    </source>
</evidence>
<comment type="similarity">
    <text evidence="4">Belongs to the cyclic nucleotide phosphodiesterase class-III family.</text>
</comment>
<keyword evidence="1" id="KW-0479">Metal-binding</keyword>
<dbReference type="InterPro" id="IPR004843">
    <property type="entry name" value="Calcineurin-like_PHP"/>
</dbReference>
<dbReference type="PANTHER" id="PTHR42988:SF2">
    <property type="entry name" value="CYCLIC NUCLEOTIDE PHOSPHODIESTERASE CBUA0032-RELATED"/>
    <property type="match status" value="1"/>
</dbReference>
<keyword evidence="2" id="KW-0378">Hydrolase</keyword>
<dbReference type="Pfam" id="PF00149">
    <property type="entry name" value="Metallophos"/>
    <property type="match status" value="1"/>
</dbReference>
<dbReference type="SUPFAM" id="SSF56300">
    <property type="entry name" value="Metallo-dependent phosphatases"/>
    <property type="match status" value="1"/>
</dbReference>
<dbReference type="InterPro" id="IPR029052">
    <property type="entry name" value="Metallo-depent_PP-like"/>
</dbReference>